<organism evidence="4 5">
    <name type="scientific">Protopolystoma xenopodis</name>
    <dbReference type="NCBI Taxonomy" id="117903"/>
    <lineage>
        <taxon>Eukaryota</taxon>
        <taxon>Metazoa</taxon>
        <taxon>Spiralia</taxon>
        <taxon>Lophotrochozoa</taxon>
        <taxon>Platyhelminthes</taxon>
        <taxon>Monogenea</taxon>
        <taxon>Polyopisthocotylea</taxon>
        <taxon>Polystomatidea</taxon>
        <taxon>Polystomatidae</taxon>
        <taxon>Protopolystoma</taxon>
    </lineage>
</organism>
<evidence type="ECO:0000256" key="3">
    <source>
        <dbReference type="ARBA" id="ARBA00022840"/>
    </source>
</evidence>
<dbReference type="SUPFAM" id="SSF100920">
    <property type="entry name" value="Heat shock protein 70kD (HSP70), peptide-binding domain"/>
    <property type="match status" value="1"/>
</dbReference>
<sequence length="287" mass="31877">MRLKFAEKWLTVPEIATQILLYLKEQASRQLNFSVKKVVITVPAHFNDAARGEVMLASKIAGLEVLRLIAEPTAASYAYGLHKKKTGCYLIYDLGGGTFDVSVLNMQTGVLQVIATAGDNMLGGDDIDYLVMKHFCNKYQLAESSELIKLSKKVKETLSGQNKSDIIYNGQILELDIEQFEQLILPLVQRTITITKDALEQAVPLSLGIELHGGITEKIILRNSPIPISVTKEFTTYVDNQTSMILHVLQGEREMVEDCRSLAKFELKLPLMKAGGVRTEVTFSIDA</sequence>
<dbReference type="PRINTS" id="PR00301">
    <property type="entry name" value="HEATSHOCK70"/>
</dbReference>
<dbReference type="EMBL" id="CAAALY010294248">
    <property type="protein sequence ID" value="VEL44310.1"/>
    <property type="molecule type" value="Genomic_DNA"/>
</dbReference>
<evidence type="ECO:0000313" key="5">
    <source>
        <dbReference type="Proteomes" id="UP000784294"/>
    </source>
</evidence>
<dbReference type="SUPFAM" id="SSF53067">
    <property type="entry name" value="Actin-like ATPase domain"/>
    <property type="match status" value="2"/>
</dbReference>
<dbReference type="GO" id="GO:0140662">
    <property type="term" value="F:ATP-dependent protein folding chaperone"/>
    <property type="evidence" value="ECO:0007669"/>
    <property type="project" value="InterPro"/>
</dbReference>
<comment type="similarity">
    <text evidence="1">Belongs to the heat shock protein 70 family.</text>
</comment>
<dbReference type="Gene3D" id="2.60.34.10">
    <property type="entry name" value="Substrate Binding Domain Of DNAk, Chain A, domain 1"/>
    <property type="match status" value="1"/>
</dbReference>
<gene>
    <name evidence="4" type="ORF">PXEA_LOCUS37750</name>
</gene>
<dbReference type="InterPro" id="IPR029047">
    <property type="entry name" value="HSP70_peptide-bd_sf"/>
</dbReference>
<proteinExistence type="inferred from homology"/>
<evidence type="ECO:0000313" key="4">
    <source>
        <dbReference type="EMBL" id="VEL44310.1"/>
    </source>
</evidence>
<evidence type="ECO:0000256" key="1">
    <source>
        <dbReference type="ARBA" id="ARBA00007381"/>
    </source>
</evidence>
<dbReference type="InterPro" id="IPR018181">
    <property type="entry name" value="Heat_shock_70_CS"/>
</dbReference>
<feature type="non-terminal residue" evidence="4">
    <location>
        <position position="1"/>
    </location>
</feature>
<dbReference type="FunFam" id="3.30.420.40:FF:000028">
    <property type="entry name" value="heat shock 70 kDa protein-like"/>
    <property type="match status" value="1"/>
</dbReference>
<comment type="caution">
    <text evidence="4">The sequence shown here is derived from an EMBL/GenBank/DDBJ whole genome shotgun (WGS) entry which is preliminary data.</text>
</comment>
<dbReference type="Pfam" id="PF00012">
    <property type="entry name" value="HSP70"/>
    <property type="match status" value="2"/>
</dbReference>
<protein>
    <recommendedName>
        <fullName evidence="6">Heat shock protein 70</fullName>
    </recommendedName>
</protein>
<dbReference type="PANTHER" id="PTHR19375">
    <property type="entry name" value="HEAT SHOCK PROTEIN 70KDA"/>
    <property type="match status" value="1"/>
</dbReference>
<evidence type="ECO:0008006" key="6">
    <source>
        <dbReference type="Google" id="ProtNLM"/>
    </source>
</evidence>
<dbReference type="Gene3D" id="3.30.420.40">
    <property type="match status" value="2"/>
</dbReference>
<keyword evidence="5" id="KW-1185">Reference proteome</keyword>
<dbReference type="GO" id="GO:0005524">
    <property type="term" value="F:ATP binding"/>
    <property type="evidence" value="ECO:0007669"/>
    <property type="project" value="UniProtKB-KW"/>
</dbReference>
<evidence type="ECO:0000256" key="2">
    <source>
        <dbReference type="ARBA" id="ARBA00022741"/>
    </source>
</evidence>
<keyword evidence="2" id="KW-0547">Nucleotide-binding</keyword>
<dbReference type="Proteomes" id="UP000784294">
    <property type="component" value="Unassembled WGS sequence"/>
</dbReference>
<dbReference type="OrthoDB" id="5586163at2759"/>
<name>A0A3S5BE41_9PLAT</name>
<accession>A0A3S5BE41</accession>
<dbReference type="InterPro" id="IPR043129">
    <property type="entry name" value="ATPase_NBD"/>
</dbReference>
<dbReference type="AlphaFoldDB" id="A0A3S5BE41"/>
<reference evidence="4" key="1">
    <citation type="submission" date="2018-11" db="EMBL/GenBank/DDBJ databases">
        <authorList>
            <consortium name="Pathogen Informatics"/>
        </authorList>
    </citation>
    <scope>NUCLEOTIDE SEQUENCE</scope>
</reference>
<dbReference type="PROSITE" id="PS00329">
    <property type="entry name" value="HSP70_2"/>
    <property type="match status" value="1"/>
</dbReference>
<keyword evidence="3" id="KW-0067">ATP-binding</keyword>
<dbReference type="InterPro" id="IPR013126">
    <property type="entry name" value="Hsp_70_fam"/>
</dbReference>